<keyword evidence="4" id="KW-1185">Reference proteome</keyword>
<dbReference type="Proteomes" id="UP001597641">
    <property type="component" value="Unassembled WGS sequence"/>
</dbReference>
<evidence type="ECO:0000259" key="2">
    <source>
        <dbReference type="Pfam" id="PF17115"/>
    </source>
</evidence>
<keyword evidence="1" id="KW-0732">Signal</keyword>
<name>A0ABW6BV69_9BACT</name>
<dbReference type="EMBL" id="JBHUOX010000011">
    <property type="protein sequence ID" value="MFD3001715.1"/>
    <property type="molecule type" value="Genomic_DNA"/>
</dbReference>
<sequence>MKKVSTIVALLLLPSQVLLAQNEFEYKKTASASGVKKGTVTLDVSAGVLEVKADATTSLVETQVQYSKADWLPVFSSNNSKTAPEISFSQKEMSDNSSKNTKNEWKVNLSKNTLLDLKIKMGAGETKLNLQDSHINTLTLDAGAVSSNIDLRGSKLKNLTVNAGVGELNLDLRGNWDHDVEVDVTGGIGDVKFRLPKNTGVRLKSSGLGSRNMASLQKEGDTYVNAALGKSKHVININVSGGLGSVTVLQDE</sequence>
<feature type="signal peptide" evidence="1">
    <location>
        <begin position="1"/>
        <end position="20"/>
    </location>
</feature>
<feature type="domain" description="DUF2154" evidence="2">
    <location>
        <begin position="34"/>
        <end position="123"/>
    </location>
</feature>
<evidence type="ECO:0000313" key="3">
    <source>
        <dbReference type="EMBL" id="MFD3001715.1"/>
    </source>
</evidence>
<dbReference type="RefSeq" id="WP_377486097.1">
    <property type="nucleotide sequence ID" value="NZ_JBHUOX010000011.1"/>
</dbReference>
<comment type="caution">
    <text evidence="3">The sequence shown here is derived from an EMBL/GenBank/DDBJ whole genome shotgun (WGS) entry which is preliminary data.</text>
</comment>
<dbReference type="Pfam" id="PF17115">
    <property type="entry name" value="Toast_rack_N"/>
    <property type="match status" value="1"/>
</dbReference>
<feature type="chain" id="PRO_5047423799" evidence="1">
    <location>
        <begin position="21"/>
        <end position="252"/>
    </location>
</feature>
<reference evidence="4" key="1">
    <citation type="journal article" date="2019" name="Int. J. Syst. Evol. Microbiol.">
        <title>The Global Catalogue of Microorganisms (GCM) 10K type strain sequencing project: providing services to taxonomists for standard genome sequencing and annotation.</title>
        <authorList>
            <consortium name="The Broad Institute Genomics Platform"/>
            <consortium name="The Broad Institute Genome Sequencing Center for Infectious Disease"/>
            <person name="Wu L."/>
            <person name="Ma J."/>
        </authorList>
    </citation>
    <scope>NUCLEOTIDE SEQUENCE [LARGE SCALE GENOMIC DNA]</scope>
    <source>
        <strain evidence="4">KCTC 23984</strain>
    </source>
</reference>
<evidence type="ECO:0000256" key="1">
    <source>
        <dbReference type="SAM" id="SignalP"/>
    </source>
</evidence>
<organism evidence="3 4">
    <name type="scientific">Pontibacter toksunensis</name>
    <dbReference type="NCBI Taxonomy" id="1332631"/>
    <lineage>
        <taxon>Bacteria</taxon>
        <taxon>Pseudomonadati</taxon>
        <taxon>Bacteroidota</taxon>
        <taxon>Cytophagia</taxon>
        <taxon>Cytophagales</taxon>
        <taxon>Hymenobacteraceae</taxon>
        <taxon>Pontibacter</taxon>
    </lineage>
</organism>
<proteinExistence type="predicted"/>
<accession>A0ABW6BV69</accession>
<evidence type="ECO:0000313" key="4">
    <source>
        <dbReference type="Proteomes" id="UP001597641"/>
    </source>
</evidence>
<dbReference type="InterPro" id="IPR031346">
    <property type="entry name" value="DUF2154_N"/>
</dbReference>
<protein>
    <submittedName>
        <fullName evidence="3">Toast rack family protein</fullName>
    </submittedName>
</protein>
<gene>
    <name evidence="3" type="ORF">ACFS7Z_15185</name>
</gene>